<organism evidence="2 3">
    <name type="scientific">Portunus trituberculatus</name>
    <name type="common">Swimming crab</name>
    <name type="synonym">Neptunus trituberculatus</name>
    <dbReference type="NCBI Taxonomy" id="210409"/>
    <lineage>
        <taxon>Eukaryota</taxon>
        <taxon>Metazoa</taxon>
        <taxon>Ecdysozoa</taxon>
        <taxon>Arthropoda</taxon>
        <taxon>Crustacea</taxon>
        <taxon>Multicrustacea</taxon>
        <taxon>Malacostraca</taxon>
        <taxon>Eumalacostraca</taxon>
        <taxon>Eucarida</taxon>
        <taxon>Decapoda</taxon>
        <taxon>Pleocyemata</taxon>
        <taxon>Brachyura</taxon>
        <taxon>Eubrachyura</taxon>
        <taxon>Portunoidea</taxon>
        <taxon>Portunidae</taxon>
        <taxon>Portuninae</taxon>
        <taxon>Portunus</taxon>
    </lineage>
</organism>
<feature type="compositionally biased region" description="Pro residues" evidence="1">
    <location>
        <begin position="19"/>
        <end position="34"/>
    </location>
</feature>
<reference evidence="2 3" key="1">
    <citation type="submission" date="2019-05" db="EMBL/GenBank/DDBJ databases">
        <title>Another draft genome of Portunus trituberculatus and its Hox gene families provides insights of decapod evolution.</title>
        <authorList>
            <person name="Jeong J.-H."/>
            <person name="Song I."/>
            <person name="Kim S."/>
            <person name="Choi T."/>
            <person name="Kim D."/>
            <person name="Ryu S."/>
            <person name="Kim W."/>
        </authorList>
    </citation>
    <scope>NUCLEOTIDE SEQUENCE [LARGE SCALE GENOMIC DNA]</scope>
    <source>
        <tissue evidence="2">Muscle</tissue>
    </source>
</reference>
<evidence type="ECO:0000313" key="2">
    <source>
        <dbReference type="EMBL" id="MPC50203.1"/>
    </source>
</evidence>
<evidence type="ECO:0000256" key="1">
    <source>
        <dbReference type="SAM" id="MobiDB-lite"/>
    </source>
</evidence>
<feature type="region of interest" description="Disordered" evidence="1">
    <location>
        <begin position="1"/>
        <end position="37"/>
    </location>
</feature>
<dbReference type="Proteomes" id="UP000324222">
    <property type="component" value="Unassembled WGS sequence"/>
</dbReference>
<gene>
    <name evidence="2" type="ORF">E2C01_044026</name>
</gene>
<keyword evidence="3" id="KW-1185">Reference proteome</keyword>
<comment type="caution">
    <text evidence="2">The sequence shown here is derived from an EMBL/GenBank/DDBJ whole genome shotgun (WGS) entry which is preliminary data.</text>
</comment>
<dbReference type="AlphaFoldDB" id="A0A5B7FYU7"/>
<evidence type="ECO:0000313" key="3">
    <source>
        <dbReference type="Proteomes" id="UP000324222"/>
    </source>
</evidence>
<proteinExistence type="predicted"/>
<name>A0A5B7FYU7_PORTR</name>
<protein>
    <submittedName>
        <fullName evidence="2">Uncharacterized protein</fullName>
    </submittedName>
</protein>
<sequence>MLDERETMVADPWQDTNSRPPPPPPPLPPPPPSPASYFFLRVKGQQLLRETPNAPTQTL</sequence>
<accession>A0A5B7FYU7</accession>
<dbReference type="EMBL" id="VSRR010009343">
    <property type="protein sequence ID" value="MPC50203.1"/>
    <property type="molecule type" value="Genomic_DNA"/>
</dbReference>